<name>A0A4Y8P905_9BACT</name>
<gene>
    <name evidence="1" type="ORF">A7Q10_10030</name>
</gene>
<sequence length="72" mass="7973">MTLFCIFPNIRGMKNLFKWSTILILFVSFGFIAPLKAVQSSEIAKKKASCACPEKCPRAECAVHKGKDCDCS</sequence>
<keyword evidence="2" id="KW-1185">Reference proteome</keyword>
<dbReference type="EMBL" id="LXQC01000163">
    <property type="protein sequence ID" value="TFE67065.1"/>
    <property type="molecule type" value="Genomic_DNA"/>
</dbReference>
<dbReference type="AlphaFoldDB" id="A0A4Y8P905"/>
<comment type="caution">
    <text evidence="1">The sequence shown here is derived from an EMBL/GenBank/DDBJ whole genome shotgun (WGS) entry which is preliminary data.</text>
</comment>
<dbReference type="Proteomes" id="UP000297713">
    <property type="component" value="Unassembled WGS sequence"/>
</dbReference>
<protein>
    <submittedName>
        <fullName evidence="1">Uncharacterized protein</fullName>
    </submittedName>
</protein>
<reference evidence="1 2" key="1">
    <citation type="submission" date="2016-05" db="EMBL/GenBank/DDBJ databases">
        <title>Diversity and Homogeneity among Thermoacidophilic Verrucomicrobia Methanotrophs Linked with Geographical Origin.</title>
        <authorList>
            <person name="Erikstad H.-A."/>
            <person name="Smestad N.B."/>
            <person name="Ceballos R.M."/>
            <person name="Birkeland N.-K."/>
        </authorList>
    </citation>
    <scope>NUCLEOTIDE SEQUENCE [LARGE SCALE GENOMIC DNA]</scope>
    <source>
        <strain evidence="1 2">Phi</strain>
    </source>
</reference>
<organism evidence="1 2">
    <name type="scientific">Methylacidiphilum caldifontis</name>
    <dbReference type="NCBI Taxonomy" id="2795386"/>
    <lineage>
        <taxon>Bacteria</taxon>
        <taxon>Pseudomonadati</taxon>
        <taxon>Verrucomicrobiota</taxon>
        <taxon>Methylacidiphilae</taxon>
        <taxon>Methylacidiphilales</taxon>
        <taxon>Methylacidiphilaceae</taxon>
        <taxon>Methylacidiphilum (ex Ratnadevi et al. 2023)</taxon>
    </lineage>
</organism>
<proteinExistence type="predicted"/>
<evidence type="ECO:0000313" key="2">
    <source>
        <dbReference type="Proteomes" id="UP000297713"/>
    </source>
</evidence>
<evidence type="ECO:0000313" key="1">
    <source>
        <dbReference type="EMBL" id="TFE67065.1"/>
    </source>
</evidence>
<accession>A0A4Y8P905</accession>